<dbReference type="PANTHER" id="PTHR34724:SF2">
    <property type="entry name" value="OS12G0596101 PROTEIN"/>
    <property type="match status" value="1"/>
</dbReference>
<feature type="region of interest" description="Disordered" evidence="1">
    <location>
        <begin position="1"/>
        <end position="60"/>
    </location>
</feature>
<accession>A0A2K3QB94</accession>
<comment type="caution">
    <text evidence="2">The sequence shown here is derived from an EMBL/GenBank/DDBJ whole genome shotgun (WGS) entry which is preliminary data.</text>
</comment>
<dbReference type="STRING" id="45235.A0A2K3QB94"/>
<organism evidence="2 3">
    <name type="scientific">Tolypocladium capitatum</name>
    <dbReference type="NCBI Taxonomy" id="45235"/>
    <lineage>
        <taxon>Eukaryota</taxon>
        <taxon>Fungi</taxon>
        <taxon>Dikarya</taxon>
        <taxon>Ascomycota</taxon>
        <taxon>Pezizomycotina</taxon>
        <taxon>Sordariomycetes</taxon>
        <taxon>Hypocreomycetidae</taxon>
        <taxon>Hypocreales</taxon>
        <taxon>Ophiocordycipitaceae</taxon>
        <taxon>Tolypocladium</taxon>
    </lineage>
</organism>
<evidence type="ECO:0000313" key="3">
    <source>
        <dbReference type="Proteomes" id="UP000236621"/>
    </source>
</evidence>
<reference evidence="2 3" key="1">
    <citation type="submission" date="2017-08" db="EMBL/GenBank/DDBJ databases">
        <title>Harnessing the power of phylogenomics to disentangle the directionality and signatures of interkingdom host jumping in the parasitic fungal genus Tolypocladium.</title>
        <authorList>
            <person name="Quandt C.A."/>
            <person name="Patterson W."/>
            <person name="Spatafora J.W."/>
        </authorList>
    </citation>
    <scope>NUCLEOTIDE SEQUENCE [LARGE SCALE GENOMIC DNA]</scope>
    <source>
        <strain evidence="2 3">CBS 113982</strain>
    </source>
</reference>
<feature type="compositionally biased region" description="Pro residues" evidence="1">
    <location>
        <begin position="18"/>
        <end position="30"/>
    </location>
</feature>
<proteinExistence type="predicted"/>
<dbReference type="EMBL" id="NRSZ01000838">
    <property type="protein sequence ID" value="PNY24815.1"/>
    <property type="molecule type" value="Genomic_DNA"/>
</dbReference>
<evidence type="ECO:0000313" key="2">
    <source>
        <dbReference type="EMBL" id="PNY24815.1"/>
    </source>
</evidence>
<dbReference type="AlphaFoldDB" id="A0A2K3QB94"/>
<name>A0A2K3QB94_9HYPO</name>
<keyword evidence="3" id="KW-1185">Reference proteome</keyword>
<gene>
    <name evidence="2" type="ORF">TCAP_05247</name>
</gene>
<dbReference type="Proteomes" id="UP000236621">
    <property type="component" value="Unassembled WGS sequence"/>
</dbReference>
<evidence type="ECO:0000256" key="1">
    <source>
        <dbReference type="SAM" id="MobiDB-lite"/>
    </source>
</evidence>
<sequence>MHDRAEVADCATSTPHSHQPPPCAGKPPATPAVSPRPAFSRATPETPSLAGHAGTSAYSYTPPAEKTSWWGCGTHVASVMDAVPAAERCTCAPAIERAGKTYPPMGKQPS</sequence>
<protein>
    <submittedName>
        <fullName evidence="2">Uncharacterized protein</fullName>
    </submittedName>
</protein>
<dbReference type="PANTHER" id="PTHR34724">
    <property type="entry name" value="OS12G0596101 PROTEIN"/>
    <property type="match status" value="1"/>
</dbReference>